<sequence>MEIWRQDTMSPAQSLYNKTRFSVVSDDLSGLLAHSLFLTAQGTTKTYLLVLGKRVESGDRPSSKLIGTCWLSFLRSDPNFESLVSQHSDTLQPTQHCRAVRHQICKLKLRKTKNNRGLHYTAFLP</sequence>
<name>A0A5B7CIV8_PORTR</name>
<evidence type="ECO:0000313" key="1">
    <source>
        <dbReference type="EMBL" id="MPC08671.1"/>
    </source>
</evidence>
<proteinExistence type="predicted"/>
<accession>A0A5B7CIV8</accession>
<gene>
    <name evidence="1" type="ORF">E2C01_001264</name>
</gene>
<keyword evidence="2" id="KW-1185">Reference proteome</keyword>
<comment type="caution">
    <text evidence="1">The sequence shown here is derived from an EMBL/GenBank/DDBJ whole genome shotgun (WGS) entry which is preliminary data.</text>
</comment>
<reference evidence="1 2" key="1">
    <citation type="submission" date="2019-05" db="EMBL/GenBank/DDBJ databases">
        <title>Another draft genome of Portunus trituberculatus and its Hox gene families provides insights of decapod evolution.</title>
        <authorList>
            <person name="Jeong J.-H."/>
            <person name="Song I."/>
            <person name="Kim S."/>
            <person name="Choi T."/>
            <person name="Kim D."/>
            <person name="Ryu S."/>
            <person name="Kim W."/>
        </authorList>
    </citation>
    <scope>NUCLEOTIDE SEQUENCE [LARGE SCALE GENOMIC DNA]</scope>
    <source>
        <tissue evidence="1">Muscle</tissue>
    </source>
</reference>
<protein>
    <submittedName>
        <fullName evidence="1">Uncharacterized protein</fullName>
    </submittedName>
</protein>
<dbReference type="EMBL" id="VSRR010000039">
    <property type="protein sequence ID" value="MPC08671.1"/>
    <property type="molecule type" value="Genomic_DNA"/>
</dbReference>
<organism evidence="1 2">
    <name type="scientific">Portunus trituberculatus</name>
    <name type="common">Swimming crab</name>
    <name type="synonym">Neptunus trituberculatus</name>
    <dbReference type="NCBI Taxonomy" id="210409"/>
    <lineage>
        <taxon>Eukaryota</taxon>
        <taxon>Metazoa</taxon>
        <taxon>Ecdysozoa</taxon>
        <taxon>Arthropoda</taxon>
        <taxon>Crustacea</taxon>
        <taxon>Multicrustacea</taxon>
        <taxon>Malacostraca</taxon>
        <taxon>Eumalacostraca</taxon>
        <taxon>Eucarida</taxon>
        <taxon>Decapoda</taxon>
        <taxon>Pleocyemata</taxon>
        <taxon>Brachyura</taxon>
        <taxon>Eubrachyura</taxon>
        <taxon>Portunoidea</taxon>
        <taxon>Portunidae</taxon>
        <taxon>Portuninae</taxon>
        <taxon>Portunus</taxon>
    </lineage>
</organism>
<dbReference type="Proteomes" id="UP000324222">
    <property type="component" value="Unassembled WGS sequence"/>
</dbReference>
<evidence type="ECO:0000313" key="2">
    <source>
        <dbReference type="Proteomes" id="UP000324222"/>
    </source>
</evidence>
<dbReference type="AlphaFoldDB" id="A0A5B7CIV8"/>